<dbReference type="EMBL" id="CACVAR010000198">
    <property type="protein sequence ID" value="CAA6810003.1"/>
    <property type="molecule type" value="Genomic_DNA"/>
</dbReference>
<protein>
    <submittedName>
        <fullName evidence="2">Uncharacterized protein</fullName>
    </submittedName>
</protein>
<gene>
    <name evidence="2" type="ORF">HELGO_WM40081</name>
</gene>
<feature type="region of interest" description="Disordered" evidence="1">
    <location>
        <begin position="1"/>
        <end position="32"/>
    </location>
</feature>
<organism evidence="2">
    <name type="scientific">uncultured Sulfurovum sp</name>
    <dbReference type="NCBI Taxonomy" id="269237"/>
    <lineage>
        <taxon>Bacteria</taxon>
        <taxon>Pseudomonadati</taxon>
        <taxon>Campylobacterota</taxon>
        <taxon>Epsilonproteobacteria</taxon>
        <taxon>Campylobacterales</taxon>
        <taxon>Sulfurovaceae</taxon>
        <taxon>Sulfurovum</taxon>
        <taxon>environmental samples</taxon>
    </lineage>
</organism>
<accession>A0A6S6T4F6</accession>
<feature type="non-terminal residue" evidence="2">
    <location>
        <position position="32"/>
    </location>
</feature>
<evidence type="ECO:0000256" key="1">
    <source>
        <dbReference type="SAM" id="MobiDB-lite"/>
    </source>
</evidence>
<feature type="compositionally biased region" description="Acidic residues" evidence="1">
    <location>
        <begin position="14"/>
        <end position="32"/>
    </location>
</feature>
<proteinExistence type="predicted"/>
<reference evidence="2" key="1">
    <citation type="submission" date="2020-01" db="EMBL/GenBank/DDBJ databases">
        <authorList>
            <person name="Meier V. D."/>
            <person name="Meier V D."/>
        </authorList>
    </citation>
    <scope>NUCLEOTIDE SEQUENCE</scope>
    <source>
        <strain evidence="2">HLG_WM_MAG_03</strain>
    </source>
</reference>
<evidence type="ECO:0000313" key="2">
    <source>
        <dbReference type="EMBL" id="CAA6810003.1"/>
    </source>
</evidence>
<name>A0A6S6T4F6_9BACT</name>
<sequence>MSDKNENSNVDTGVETEVETPETDEVLENEEP</sequence>
<dbReference type="AlphaFoldDB" id="A0A6S6T4F6"/>